<comment type="caution">
    <text evidence="3">The sequence shown here is derived from an EMBL/GenBank/DDBJ whole genome shotgun (WGS) entry which is preliminary data.</text>
</comment>
<dbReference type="PANTHER" id="PTHR46268">
    <property type="entry name" value="STRESS RESPONSE PROTEIN NHAX"/>
    <property type="match status" value="1"/>
</dbReference>
<dbReference type="EMBL" id="JBHTMY010000003">
    <property type="protein sequence ID" value="MFD1316529.1"/>
    <property type="molecule type" value="Genomic_DNA"/>
</dbReference>
<dbReference type="InterPro" id="IPR014729">
    <property type="entry name" value="Rossmann-like_a/b/a_fold"/>
</dbReference>
<sequence>MKKKKKILVLVDLKDTTLETLRPAIKFAQMMDANINLFHIKKPGRVIDTENQLSAFRTFTSEHKKMKDKAKAFIKELYNDEKVKIDFSFAIGHPKHELNHYLEQNKADILVLGKKKSKPVKFIGDDFTEVVLKYFTGPILIVNSKKEDFSLTDLSLGILNNQNLLSNFKFSQNLLQHTSQPITTFNFIKNSKKITTTQKYEQKIVEYFFENNNDISQNLSQYLIKSKVNLLYIDRSLQEQKLSDFKSLSIKDIILNTDVSILLSEKNFDSE</sequence>
<dbReference type="Pfam" id="PF00582">
    <property type="entry name" value="Usp"/>
    <property type="match status" value="1"/>
</dbReference>
<evidence type="ECO:0000259" key="2">
    <source>
        <dbReference type="Pfam" id="PF00582"/>
    </source>
</evidence>
<dbReference type="Gene3D" id="3.40.50.620">
    <property type="entry name" value="HUPs"/>
    <property type="match status" value="1"/>
</dbReference>
<comment type="similarity">
    <text evidence="1">Belongs to the universal stress protein A family.</text>
</comment>
<dbReference type="SUPFAM" id="SSF52402">
    <property type="entry name" value="Adenine nucleotide alpha hydrolases-like"/>
    <property type="match status" value="1"/>
</dbReference>
<feature type="domain" description="UspA" evidence="2">
    <location>
        <begin position="5"/>
        <end position="142"/>
    </location>
</feature>
<reference evidence="4" key="1">
    <citation type="journal article" date="2019" name="Int. J. Syst. Evol. Microbiol.">
        <title>The Global Catalogue of Microorganisms (GCM) 10K type strain sequencing project: providing services to taxonomists for standard genome sequencing and annotation.</title>
        <authorList>
            <consortium name="The Broad Institute Genomics Platform"/>
            <consortium name="The Broad Institute Genome Sequencing Center for Infectious Disease"/>
            <person name="Wu L."/>
            <person name="Ma J."/>
        </authorList>
    </citation>
    <scope>NUCLEOTIDE SEQUENCE [LARGE SCALE GENOMIC DNA]</scope>
    <source>
        <strain evidence="4">CCUG 61485</strain>
    </source>
</reference>
<accession>A0ABW3Y3V8</accession>
<proteinExistence type="inferred from homology"/>
<dbReference type="RefSeq" id="WP_377179595.1">
    <property type="nucleotide sequence ID" value="NZ_JBHTMY010000003.1"/>
</dbReference>
<evidence type="ECO:0000256" key="1">
    <source>
        <dbReference type="ARBA" id="ARBA00008791"/>
    </source>
</evidence>
<protein>
    <submittedName>
        <fullName evidence="3">Universal stress protein</fullName>
    </submittedName>
</protein>
<evidence type="ECO:0000313" key="3">
    <source>
        <dbReference type="EMBL" id="MFD1316529.1"/>
    </source>
</evidence>
<gene>
    <name evidence="3" type="ORF">ACFQ39_12960</name>
</gene>
<evidence type="ECO:0000313" key="4">
    <source>
        <dbReference type="Proteomes" id="UP001597201"/>
    </source>
</evidence>
<dbReference type="CDD" id="cd00293">
    <property type="entry name" value="USP-like"/>
    <property type="match status" value="1"/>
</dbReference>
<dbReference type="InterPro" id="IPR006016">
    <property type="entry name" value="UspA"/>
</dbReference>
<name>A0ABW3Y3V8_9FLAO</name>
<organism evidence="3 4">
    <name type="scientific">Namhaeicola litoreus</name>
    <dbReference type="NCBI Taxonomy" id="1052145"/>
    <lineage>
        <taxon>Bacteria</taxon>
        <taxon>Pseudomonadati</taxon>
        <taxon>Bacteroidota</taxon>
        <taxon>Flavobacteriia</taxon>
        <taxon>Flavobacteriales</taxon>
        <taxon>Flavobacteriaceae</taxon>
        <taxon>Namhaeicola</taxon>
    </lineage>
</organism>
<dbReference type="PANTHER" id="PTHR46268:SF6">
    <property type="entry name" value="UNIVERSAL STRESS PROTEIN UP12"/>
    <property type="match status" value="1"/>
</dbReference>
<dbReference type="Proteomes" id="UP001597201">
    <property type="component" value="Unassembled WGS sequence"/>
</dbReference>
<keyword evidence="4" id="KW-1185">Reference proteome</keyword>